<reference evidence="1 2" key="1">
    <citation type="journal article" date="2012" name="J. Bacteriol.">
        <title>Complete genome sequence of the B12-producing Shimwellia blattae strain DSM 4481, isolated from a cockroach.</title>
        <authorList>
            <person name="Brzuszkiewicz E."/>
            <person name="Waschkowitz T."/>
            <person name="Wiezer A."/>
            <person name="Daniel R."/>
        </authorList>
    </citation>
    <scope>NUCLEOTIDE SEQUENCE [LARGE SCALE GENOMIC DNA]</scope>
    <source>
        <strain evidence="2">ATCC 29907 / DSM 4481 / JCM 1650 / NBRC 105725 / CDC 9005-74</strain>
    </source>
</reference>
<organism evidence="1 2">
    <name type="scientific">Shimwellia blattae (strain ATCC 29907 / DSM 4481 / JCM 1650 / NBRC 105725 / CDC 9005-74)</name>
    <name type="common">Escherichia blattae</name>
    <dbReference type="NCBI Taxonomy" id="630626"/>
    <lineage>
        <taxon>Bacteria</taxon>
        <taxon>Pseudomonadati</taxon>
        <taxon>Pseudomonadota</taxon>
        <taxon>Gammaproteobacteria</taxon>
        <taxon>Enterobacterales</taxon>
        <taxon>Enterobacteriaceae</taxon>
        <taxon>Shimwellia</taxon>
    </lineage>
</organism>
<keyword evidence="2" id="KW-1185">Reference proteome</keyword>
<dbReference type="EMBL" id="CP001560">
    <property type="protein sequence ID" value="AFJ45249.1"/>
    <property type="molecule type" value="Genomic_DNA"/>
</dbReference>
<accession>I2B3Z5</accession>
<gene>
    <name evidence="1" type="ordered locus">EBL_c01130</name>
</gene>
<evidence type="ECO:0000313" key="1">
    <source>
        <dbReference type="EMBL" id="AFJ45249.1"/>
    </source>
</evidence>
<dbReference type="AlphaFoldDB" id="I2B3Z5"/>
<dbReference type="HOGENOM" id="CLU_2939274_0_0_6"/>
<proteinExistence type="predicted"/>
<dbReference type="KEGG" id="ebt:EBL_c01130"/>
<dbReference type="STRING" id="630626.EBL_c01130"/>
<protein>
    <submittedName>
        <fullName evidence="1">Uncharacterized protein</fullName>
    </submittedName>
</protein>
<sequence>MWESSIKHYFGCWLYRARANLRLVTFPEPGHLTEFSTLSWPQHDGSKVSTGGGVFSCRIA</sequence>
<dbReference type="Proteomes" id="UP000001955">
    <property type="component" value="Chromosome"/>
</dbReference>
<name>I2B3Z5_SHIBC</name>
<evidence type="ECO:0000313" key="2">
    <source>
        <dbReference type="Proteomes" id="UP000001955"/>
    </source>
</evidence>